<dbReference type="GO" id="GO:0003886">
    <property type="term" value="F:DNA (cytosine-5-)-methyltransferase activity"/>
    <property type="evidence" value="ECO:0007669"/>
    <property type="project" value="UniProtKB-EC"/>
</dbReference>
<dbReference type="InterPro" id="IPR029063">
    <property type="entry name" value="SAM-dependent_MTases_sf"/>
</dbReference>
<dbReference type="PROSITE" id="PS51679">
    <property type="entry name" value="SAM_MT_C5"/>
    <property type="match status" value="1"/>
</dbReference>
<evidence type="ECO:0000256" key="3">
    <source>
        <dbReference type="ARBA" id="ARBA00022679"/>
    </source>
</evidence>
<keyword evidence="9" id="KW-1185">Reference proteome</keyword>
<dbReference type="GO" id="GO:0003677">
    <property type="term" value="F:DNA binding"/>
    <property type="evidence" value="ECO:0007669"/>
    <property type="project" value="TreeGrafter"/>
</dbReference>
<dbReference type="InterPro" id="IPR050390">
    <property type="entry name" value="C5-Methyltransferase"/>
</dbReference>
<keyword evidence="2 7" id="KW-0489">Methyltransferase</keyword>
<dbReference type="GO" id="GO:0009307">
    <property type="term" value="P:DNA restriction-modification system"/>
    <property type="evidence" value="ECO:0007669"/>
    <property type="project" value="UniProtKB-KW"/>
</dbReference>
<dbReference type="PANTHER" id="PTHR10629:SF52">
    <property type="entry name" value="DNA (CYTOSINE-5)-METHYLTRANSFERASE 1"/>
    <property type="match status" value="1"/>
</dbReference>
<dbReference type="GO" id="GO:0032259">
    <property type="term" value="P:methylation"/>
    <property type="evidence" value="ECO:0007669"/>
    <property type="project" value="UniProtKB-KW"/>
</dbReference>
<dbReference type="Gene3D" id="3.40.50.150">
    <property type="entry name" value="Vaccinia Virus protein VP39"/>
    <property type="match status" value="1"/>
</dbReference>
<dbReference type="AlphaFoldDB" id="K2J8W8"/>
<proteinExistence type="inferred from homology"/>
<comment type="similarity">
    <text evidence="7">Belongs to the class I-like SAM-binding methyltransferase superfamily. C5-methyltransferase family.</text>
</comment>
<dbReference type="RefSeq" id="WP_008485097.1">
    <property type="nucleotide sequence ID" value="NZ_AMRI01000016.1"/>
</dbReference>
<evidence type="ECO:0000313" key="8">
    <source>
        <dbReference type="EMBL" id="EKE71653.1"/>
    </source>
</evidence>
<reference evidence="8 9" key="1">
    <citation type="journal article" date="2012" name="J. Bacteriol.">
        <title>Genome Sequence of Gallaecimonas xiamenensis Type Strain 3-C-1.</title>
        <authorList>
            <person name="Lai Q."/>
            <person name="Wang L."/>
            <person name="Wang W."/>
            <person name="Shao Z."/>
        </authorList>
    </citation>
    <scope>NUCLEOTIDE SEQUENCE [LARGE SCALE GENOMIC DNA]</scope>
    <source>
        <strain evidence="8 9">3-C-1</strain>
    </source>
</reference>
<accession>K2J8W8</accession>
<dbReference type="PATRIC" id="fig|745411.4.peg.2358"/>
<dbReference type="Proteomes" id="UP000006755">
    <property type="component" value="Unassembled WGS sequence"/>
</dbReference>
<gene>
    <name evidence="8" type="ORF">B3C1_11979</name>
</gene>
<dbReference type="Pfam" id="PF00145">
    <property type="entry name" value="DNA_methylase"/>
    <property type="match status" value="2"/>
</dbReference>
<organism evidence="8 9">
    <name type="scientific">Gallaecimonas xiamenensis 3-C-1</name>
    <dbReference type="NCBI Taxonomy" id="745411"/>
    <lineage>
        <taxon>Bacteria</taxon>
        <taxon>Pseudomonadati</taxon>
        <taxon>Pseudomonadota</taxon>
        <taxon>Gammaproteobacteria</taxon>
        <taxon>Enterobacterales</taxon>
        <taxon>Gallaecimonadaceae</taxon>
        <taxon>Gallaecimonas</taxon>
    </lineage>
</organism>
<dbReference type="PRINTS" id="PR00105">
    <property type="entry name" value="C5METTRFRASE"/>
</dbReference>
<dbReference type="STRING" id="745411.B3C1_11979"/>
<dbReference type="GO" id="GO:0044027">
    <property type="term" value="P:negative regulation of gene expression via chromosomal CpG island methylation"/>
    <property type="evidence" value="ECO:0007669"/>
    <property type="project" value="TreeGrafter"/>
</dbReference>
<evidence type="ECO:0000256" key="6">
    <source>
        <dbReference type="ARBA" id="ARBA00047422"/>
    </source>
</evidence>
<dbReference type="OrthoDB" id="9813719at2"/>
<dbReference type="SUPFAM" id="SSF53335">
    <property type="entry name" value="S-adenosyl-L-methionine-dependent methyltransferases"/>
    <property type="match status" value="1"/>
</dbReference>
<dbReference type="eggNOG" id="COG0270">
    <property type="taxonomic scope" value="Bacteria"/>
</dbReference>
<keyword evidence="3 7" id="KW-0808">Transferase</keyword>
<dbReference type="REBASE" id="57386">
    <property type="entry name" value="M.Gxi3C1ORF11979P"/>
</dbReference>
<protein>
    <recommendedName>
        <fullName evidence="1">DNA (cytosine-5-)-methyltransferase</fullName>
        <ecNumber evidence="1">2.1.1.37</ecNumber>
    </recommendedName>
</protein>
<keyword evidence="4 7" id="KW-0949">S-adenosyl-L-methionine</keyword>
<dbReference type="InterPro" id="IPR018117">
    <property type="entry name" value="C5_DNA_meth_AS"/>
</dbReference>
<dbReference type="Gene3D" id="3.90.120.10">
    <property type="entry name" value="DNA Methylase, subunit A, domain 2"/>
    <property type="match status" value="1"/>
</dbReference>
<dbReference type="EMBL" id="AMRI01000016">
    <property type="protein sequence ID" value="EKE71653.1"/>
    <property type="molecule type" value="Genomic_DNA"/>
</dbReference>
<sequence>MKSVELFAGGGGLAIGLSRSGFKHMSVIEHNRDACNTLRLNECTGYGSRLFEGDIRDFDYNTIDDSIDLVSGGPPCQPFSLGGKHKAHNDNRDMFPEAVRAVRELSPKVFLFENVKGLLRSNFKEYFDYILLQLQYPSFPSEKNEDWHSHRNRLEAINSASLPEYKITYQLVNAADYGVPQKRERVFIIGFRNDINVTWSFPEPTHSQDALLWSKIVDQSYWEKHNILPPPRTKSEYSLAMRLQKKYKGSKPSLKSWRTVRDAISDIPDPRDTFASCNLDHHEFKDGAKSYPGHTGSYIDEPSKTLKAGGHGVPGGENMIRYEDGSVRYFTVRESARIQTFPDDFIFSGAWGEVMRQLGNAVPSQLAETIGISIYRSILSR</sequence>
<evidence type="ECO:0000256" key="7">
    <source>
        <dbReference type="PROSITE-ProRule" id="PRU01016"/>
    </source>
</evidence>
<comment type="caution">
    <text evidence="8">The sequence shown here is derived from an EMBL/GenBank/DDBJ whole genome shotgun (WGS) entry which is preliminary data.</text>
</comment>
<dbReference type="PROSITE" id="PS00094">
    <property type="entry name" value="C5_MTASE_1"/>
    <property type="match status" value="1"/>
</dbReference>
<comment type="catalytic activity">
    <reaction evidence="6">
        <text>a 2'-deoxycytidine in DNA + S-adenosyl-L-methionine = a 5-methyl-2'-deoxycytidine in DNA + S-adenosyl-L-homocysteine + H(+)</text>
        <dbReference type="Rhea" id="RHEA:13681"/>
        <dbReference type="Rhea" id="RHEA-COMP:11369"/>
        <dbReference type="Rhea" id="RHEA-COMP:11370"/>
        <dbReference type="ChEBI" id="CHEBI:15378"/>
        <dbReference type="ChEBI" id="CHEBI:57856"/>
        <dbReference type="ChEBI" id="CHEBI:59789"/>
        <dbReference type="ChEBI" id="CHEBI:85452"/>
        <dbReference type="ChEBI" id="CHEBI:85454"/>
        <dbReference type="EC" id="2.1.1.37"/>
    </reaction>
</comment>
<evidence type="ECO:0000256" key="2">
    <source>
        <dbReference type="ARBA" id="ARBA00022603"/>
    </source>
</evidence>
<dbReference type="EC" id="2.1.1.37" evidence="1"/>
<feature type="active site" evidence="7">
    <location>
        <position position="76"/>
    </location>
</feature>
<evidence type="ECO:0000313" key="9">
    <source>
        <dbReference type="Proteomes" id="UP000006755"/>
    </source>
</evidence>
<dbReference type="PANTHER" id="PTHR10629">
    <property type="entry name" value="CYTOSINE-SPECIFIC METHYLTRANSFERASE"/>
    <property type="match status" value="1"/>
</dbReference>
<evidence type="ECO:0000256" key="5">
    <source>
        <dbReference type="ARBA" id="ARBA00022747"/>
    </source>
</evidence>
<keyword evidence="5" id="KW-0680">Restriction system</keyword>
<dbReference type="InterPro" id="IPR001525">
    <property type="entry name" value="C5_MeTfrase"/>
</dbReference>
<evidence type="ECO:0000256" key="4">
    <source>
        <dbReference type="ARBA" id="ARBA00022691"/>
    </source>
</evidence>
<name>K2J8W8_9GAMM</name>
<evidence type="ECO:0000256" key="1">
    <source>
        <dbReference type="ARBA" id="ARBA00011975"/>
    </source>
</evidence>